<dbReference type="Proteomes" id="UP000231658">
    <property type="component" value="Unassembled WGS sequence"/>
</dbReference>
<keyword evidence="1" id="KW-1133">Transmembrane helix</keyword>
<keyword evidence="3" id="KW-1185">Reference proteome</keyword>
<keyword evidence="1" id="KW-0812">Transmembrane</keyword>
<protein>
    <submittedName>
        <fullName evidence="2">Uncharacterized protein</fullName>
    </submittedName>
</protein>
<dbReference type="AlphaFoldDB" id="A0A1C3REZ8"/>
<dbReference type="EMBL" id="FLYE01000004">
    <property type="protein sequence ID" value="SCA55784.1"/>
    <property type="molecule type" value="Genomic_DNA"/>
</dbReference>
<keyword evidence="1" id="KW-0472">Membrane</keyword>
<evidence type="ECO:0000313" key="3">
    <source>
        <dbReference type="Proteomes" id="UP000231658"/>
    </source>
</evidence>
<reference evidence="2 3" key="1">
    <citation type="submission" date="2016-07" db="EMBL/GenBank/DDBJ databases">
        <authorList>
            <person name="Lefevre C.T."/>
        </authorList>
    </citation>
    <scope>NUCLEOTIDE SEQUENCE [LARGE SCALE GENOMIC DNA]</scope>
    <source>
        <strain evidence="2">PR1</strain>
    </source>
</reference>
<organism evidence="2 3">
    <name type="scientific">Candidatus Terasakiella magnetica</name>
    <dbReference type="NCBI Taxonomy" id="1867952"/>
    <lineage>
        <taxon>Bacteria</taxon>
        <taxon>Pseudomonadati</taxon>
        <taxon>Pseudomonadota</taxon>
        <taxon>Alphaproteobacteria</taxon>
        <taxon>Rhodospirillales</taxon>
        <taxon>Terasakiellaceae</taxon>
        <taxon>Terasakiella</taxon>
    </lineage>
</organism>
<feature type="transmembrane region" description="Helical" evidence="1">
    <location>
        <begin position="13"/>
        <end position="33"/>
    </location>
</feature>
<name>A0A1C3REZ8_9PROT</name>
<gene>
    <name evidence="2" type="ORF">MTBPR1_120090</name>
</gene>
<sequence>MSEFINEKIMGDWFPFLTMGIGVFMLVWLFFLGDLVMGR</sequence>
<proteinExistence type="predicted"/>
<evidence type="ECO:0000256" key="1">
    <source>
        <dbReference type="SAM" id="Phobius"/>
    </source>
</evidence>
<accession>A0A1C3REZ8</accession>
<evidence type="ECO:0000313" key="2">
    <source>
        <dbReference type="EMBL" id="SCA55784.1"/>
    </source>
</evidence>